<proteinExistence type="predicted"/>
<organism evidence="1 2">
    <name type="scientific">Auriscalpium vulgare</name>
    <dbReference type="NCBI Taxonomy" id="40419"/>
    <lineage>
        <taxon>Eukaryota</taxon>
        <taxon>Fungi</taxon>
        <taxon>Dikarya</taxon>
        <taxon>Basidiomycota</taxon>
        <taxon>Agaricomycotina</taxon>
        <taxon>Agaricomycetes</taxon>
        <taxon>Russulales</taxon>
        <taxon>Auriscalpiaceae</taxon>
        <taxon>Auriscalpium</taxon>
    </lineage>
</organism>
<keyword evidence="2" id="KW-1185">Reference proteome</keyword>
<dbReference type="Proteomes" id="UP000814033">
    <property type="component" value="Unassembled WGS sequence"/>
</dbReference>
<evidence type="ECO:0000313" key="2">
    <source>
        <dbReference type="Proteomes" id="UP000814033"/>
    </source>
</evidence>
<sequence>MAQLSPSPHDVYSEQLSVFRYGLAIWEPHPNPIWPPVMIGDVGYMFYGRFKRLFNIHLPHDHRYQPETMPEQFETLPLDQSHIDTHRHLQPGVYYSRSVRARTVSGQLDMQRGAILVLPHPAERADATIRGRYKKYIWENFDRWFAYTQLLGLDLRLEDIIAVTGRDMTTAWSMAAFTSENGHAAARLTVNVDSVGSLGASAGMEWTNVQNAVFNWGPTTYTPTSLPSQFIEGPGPSTADSLSQGHTDPAWLSVITNAGVDQCIFVRGYHIKRRLRGVVKTIEAFAEHRENGFNGDGEDGPDGAGVTHQSEYEIVALGDSESSQCHNVWEPLLDYILQDARVDLAIVHDDDLIPYLTDYPDNLAVSAAIIRQAPRVVIYDRRNARDEQHKGLITGMLEDIALDDPHTQLHFLSSACNQDDDPLLPVSTSIEEPPTGKAQGTIDGAAVEGGDQDIVRDKCVKEVALRSNPNQQSTSPANPSSTGAHGTSRPSNSNSVSIPRRKHPLTYPTWPSLAEVARQLLSMSSVSLPAPLMMSASASRGTSYMSSYELATVDAATQLKSELRQPEPLLKRAADGTVEAGTLQGLVRRLTMNTADPLEDADFRSMFLTAYQLFTTSEELFGVLQLLFEEANGGEKVTAVSRKTPIILFLKTWLKEDHDDLDERVMALIQEFARSIRGSEMIPQAKEIVEIVEDRLCLLGAESHSVTQTIAANVEPAHAGDITPSDLAIALTAVENRCYAAIRERDVVLHVLNSHNEHIRAALVMNNRIINWVKVKVLKSNDMKNRADTFKFFVNAAEECRKLGNFSSMSAIVTALRSATMADSATPLMLTRSWNLSTSAKRVLRYLEDLLAPSSNHLAYREAYREACRESTLQIIPWLATHLHYLTVVSDRLPPAIEVDGRVMINFKRCTVLITQIRAVLDKTGELPSPRAGVLVYLQHELNATPPHGVQKHFDERSSALAQAEKIFYDHHMGELREVGFPPARSTREQTGRIWSMAEQRFDARG</sequence>
<gene>
    <name evidence="1" type="ORF">FA95DRAFT_1569342</name>
</gene>
<evidence type="ECO:0000313" key="1">
    <source>
        <dbReference type="EMBL" id="KAI0052243.1"/>
    </source>
</evidence>
<reference evidence="1" key="1">
    <citation type="submission" date="2021-02" db="EMBL/GenBank/DDBJ databases">
        <authorList>
            <consortium name="DOE Joint Genome Institute"/>
            <person name="Ahrendt S."/>
            <person name="Looney B.P."/>
            <person name="Miyauchi S."/>
            <person name="Morin E."/>
            <person name="Drula E."/>
            <person name="Courty P.E."/>
            <person name="Chicoki N."/>
            <person name="Fauchery L."/>
            <person name="Kohler A."/>
            <person name="Kuo A."/>
            <person name="Labutti K."/>
            <person name="Pangilinan J."/>
            <person name="Lipzen A."/>
            <person name="Riley R."/>
            <person name="Andreopoulos W."/>
            <person name="He G."/>
            <person name="Johnson J."/>
            <person name="Barry K.W."/>
            <person name="Grigoriev I.V."/>
            <person name="Nagy L."/>
            <person name="Hibbett D."/>
            <person name="Henrissat B."/>
            <person name="Matheny P.B."/>
            <person name="Labbe J."/>
            <person name="Martin F."/>
        </authorList>
    </citation>
    <scope>NUCLEOTIDE SEQUENCE</scope>
    <source>
        <strain evidence="1">FP105234-sp</strain>
    </source>
</reference>
<accession>A0ACB8S6X9</accession>
<comment type="caution">
    <text evidence="1">The sequence shown here is derived from an EMBL/GenBank/DDBJ whole genome shotgun (WGS) entry which is preliminary data.</text>
</comment>
<reference evidence="1" key="2">
    <citation type="journal article" date="2022" name="New Phytol.">
        <title>Evolutionary transition to the ectomycorrhizal habit in the genomes of a hyperdiverse lineage of mushroom-forming fungi.</title>
        <authorList>
            <person name="Looney B."/>
            <person name="Miyauchi S."/>
            <person name="Morin E."/>
            <person name="Drula E."/>
            <person name="Courty P.E."/>
            <person name="Kohler A."/>
            <person name="Kuo A."/>
            <person name="LaButti K."/>
            <person name="Pangilinan J."/>
            <person name="Lipzen A."/>
            <person name="Riley R."/>
            <person name="Andreopoulos W."/>
            <person name="He G."/>
            <person name="Johnson J."/>
            <person name="Nolan M."/>
            <person name="Tritt A."/>
            <person name="Barry K.W."/>
            <person name="Grigoriev I.V."/>
            <person name="Nagy L.G."/>
            <person name="Hibbett D."/>
            <person name="Henrissat B."/>
            <person name="Matheny P.B."/>
            <person name="Labbe J."/>
            <person name="Martin F.M."/>
        </authorList>
    </citation>
    <scope>NUCLEOTIDE SEQUENCE</scope>
    <source>
        <strain evidence="1">FP105234-sp</strain>
    </source>
</reference>
<name>A0ACB8S6X9_9AGAM</name>
<dbReference type="EMBL" id="MU275846">
    <property type="protein sequence ID" value="KAI0052243.1"/>
    <property type="molecule type" value="Genomic_DNA"/>
</dbReference>
<protein>
    <submittedName>
        <fullName evidence="1">Ras GEF</fullName>
    </submittedName>
</protein>